<sequence>RLSILSLLLMLFPSFILFLAETGEVERRPTLTPLEAFLLLHTGILLGAVAIAVVFNIPQASLSLPEALPKGTQGHPLLGALSVACTLIAFISYNTRAIGSLAFFVSVGSAVIGVWGLWAIMFAGSSYKSRKTGADKRTSRFLFGNKAAASVQKKQWKQ</sequence>
<dbReference type="Proteomes" id="UP000250043">
    <property type="component" value="Unassembled WGS sequence"/>
</dbReference>
<dbReference type="PANTHER" id="PTHR39605">
    <property type="entry name" value="MAJOR FACILITATOR SUPERFAMILY (MFS) PROFILE DOMAIN-CONTAINING PROTEIN"/>
    <property type="match status" value="1"/>
</dbReference>
<evidence type="ECO:0000313" key="3">
    <source>
        <dbReference type="EMBL" id="OCH93417.1"/>
    </source>
</evidence>
<feature type="transmembrane region" description="Helical" evidence="1">
    <location>
        <begin position="77"/>
        <end position="95"/>
    </location>
</feature>
<reference evidence="3 4" key="1">
    <citation type="submission" date="2016-07" db="EMBL/GenBank/DDBJ databases">
        <title>Draft genome of the white-rot fungus Obba rivulosa 3A-2.</title>
        <authorList>
            <consortium name="DOE Joint Genome Institute"/>
            <person name="Miettinen O."/>
            <person name="Riley R."/>
            <person name="Acob R."/>
            <person name="Barry K."/>
            <person name="Cullen D."/>
            <person name="De Vries R."/>
            <person name="Hainaut M."/>
            <person name="Hatakka A."/>
            <person name="Henrissat B."/>
            <person name="Hilden K."/>
            <person name="Kuo R."/>
            <person name="Labutti K."/>
            <person name="Lipzen A."/>
            <person name="Makela M.R."/>
            <person name="Sandor L."/>
            <person name="Spatafora J.W."/>
            <person name="Grigoriev I.V."/>
            <person name="Hibbett D.S."/>
        </authorList>
    </citation>
    <scope>NUCLEOTIDE SEQUENCE [LARGE SCALE GENOMIC DNA]</scope>
    <source>
        <strain evidence="3 4">3A-2</strain>
    </source>
</reference>
<feature type="transmembrane region" description="Helical" evidence="1">
    <location>
        <begin position="101"/>
        <end position="123"/>
    </location>
</feature>
<evidence type="ECO:0000313" key="4">
    <source>
        <dbReference type="Proteomes" id="UP000250043"/>
    </source>
</evidence>
<name>A0A8E2DPM0_9APHY</name>
<gene>
    <name evidence="3" type="ORF">OBBRIDRAFT_702103</name>
</gene>
<proteinExistence type="predicted"/>
<feature type="chain" id="PRO_5034919944" description="Cytochrome b561 domain-containing protein" evidence="2">
    <location>
        <begin position="23"/>
        <end position="158"/>
    </location>
</feature>
<protein>
    <recommendedName>
        <fullName evidence="5">Cytochrome b561 domain-containing protein</fullName>
    </recommendedName>
</protein>
<evidence type="ECO:0000256" key="2">
    <source>
        <dbReference type="SAM" id="SignalP"/>
    </source>
</evidence>
<keyword evidence="2" id="KW-0732">Signal</keyword>
<feature type="non-terminal residue" evidence="3">
    <location>
        <position position="158"/>
    </location>
</feature>
<dbReference type="PANTHER" id="PTHR39605:SF1">
    <property type="entry name" value="MAJOR FACILITATOR SUPERFAMILY (MFS) PROFILE DOMAIN-CONTAINING PROTEIN"/>
    <property type="match status" value="1"/>
</dbReference>
<dbReference type="EMBL" id="KV722355">
    <property type="protein sequence ID" value="OCH93417.1"/>
    <property type="molecule type" value="Genomic_DNA"/>
</dbReference>
<evidence type="ECO:0008006" key="5">
    <source>
        <dbReference type="Google" id="ProtNLM"/>
    </source>
</evidence>
<feature type="signal peptide" evidence="2">
    <location>
        <begin position="1"/>
        <end position="22"/>
    </location>
</feature>
<organism evidence="3 4">
    <name type="scientific">Obba rivulosa</name>
    <dbReference type="NCBI Taxonomy" id="1052685"/>
    <lineage>
        <taxon>Eukaryota</taxon>
        <taxon>Fungi</taxon>
        <taxon>Dikarya</taxon>
        <taxon>Basidiomycota</taxon>
        <taxon>Agaricomycotina</taxon>
        <taxon>Agaricomycetes</taxon>
        <taxon>Polyporales</taxon>
        <taxon>Gelatoporiaceae</taxon>
        <taxon>Obba</taxon>
    </lineage>
</organism>
<feature type="transmembrane region" description="Helical" evidence="1">
    <location>
        <begin position="38"/>
        <end position="57"/>
    </location>
</feature>
<keyword evidence="4" id="KW-1185">Reference proteome</keyword>
<evidence type="ECO:0000256" key="1">
    <source>
        <dbReference type="SAM" id="Phobius"/>
    </source>
</evidence>
<keyword evidence="1" id="KW-1133">Transmembrane helix</keyword>
<keyword evidence="1" id="KW-0472">Membrane</keyword>
<dbReference type="OrthoDB" id="2550114at2759"/>
<feature type="non-terminal residue" evidence="3">
    <location>
        <position position="1"/>
    </location>
</feature>
<keyword evidence="1" id="KW-0812">Transmembrane</keyword>
<accession>A0A8E2DPM0</accession>
<dbReference type="AlphaFoldDB" id="A0A8E2DPM0"/>